<feature type="compositionally biased region" description="Gly residues" evidence="1">
    <location>
        <begin position="232"/>
        <end position="244"/>
    </location>
</feature>
<feature type="signal peptide" evidence="2">
    <location>
        <begin position="1"/>
        <end position="20"/>
    </location>
</feature>
<protein>
    <recommendedName>
        <fullName evidence="5">Filaggrin-2-like</fullName>
    </recommendedName>
</protein>
<keyword evidence="2" id="KW-0732">Signal</keyword>
<feature type="region of interest" description="Disordered" evidence="1">
    <location>
        <begin position="36"/>
        <end position="78"/>
    </location>
</feature>
<feature type="region of interest" description="Disordered" evidence="1">
    <location>
        <begin position="187"/>
        <end position="244"/>
    </location>
</feature>
<feature type="compositionally biased region" description="Basic and acidic residues" evidence="1">
    <location>
        <begin position="127"/>
        <end position="153"/>
    </location>
</feature>
<sequence length="244" mass="25993">MWRGPVVALLLLVSCDSLEARGRDVDVVSVESLRREVRAPAPSPVATEAHDLLGEETQKDDKKSVKSESGKSDGGGYYKTFGSDAEGEKGYLKATFSKGNHGYKSLDTFHKRDGDKYAFEKHLAYGKSRGDKKSGHHDEAASSRSGHGGDHEGAGTMVDTHYVAVDGDHQDGDDEHVEASDHESYIHEDGGHYAGHGPESSSYEHGESHSDGDGESSSYNSHSSYSESSAGSSGGHGSGGGHYY</sequence>
<comment type="caution">
    <text evidence="3">The sequence shown here is derived from an EMBL/GenBank/DDBJ whole genome shotgun (WGS) entry which is preliminary data.</text>
</comment>
<feature type="chain" id="PRO_5046767871" description="Filaggrin-2-like" evidence="2">
    <location>
        <begin position="21"/>
        <end position="244"/>
    </location>
</feature>
<dbReference type="PROSITE" id="PS51257">
    <property type="entry name" value="PROKAR_LIPOPROTEIN"/>
    <property type="match status" value="1"/>
</dbReference>
<evidence type="ECO:0000313" key="4">
    <source>
        <dbReference type="Proteomes" id="UP001642520"/>
    </source>
</evidence>
<feature type="compositionally biased region" description="Low complexity" evidence="1">
    <location>
        <begin position="215"/>
        <end position="231"/>
    </location>
</feature>
<reference evidence="3 4" key="1">
    <citation type="submission" date="2024-08" db="EMBL/GenBank/DDBJ databases">
        <authorList>
            <person name="Will J Nash"/>
            <person name="Angela Man"/>
            <person name="Seanna McTaggart"/>
            <person name="Kendall Baker"/>
            <person name="Tom Barker"/>
            <person name="Leah Catchpole"/>
            <person name="Alex Durrant"/>
            <person name="Karim Gharbi"/>
            <person name="Naomi Irish"/>
            <person name="Gemy Kaithakottil"/>
            <person name="Debby Ku"/>
            <person name="Aaliyah Providence"/>
            <person name="Felix Shaw"/>
            <person name="David Swarbreck"/>
            <person name="Chris Watkins"/>
            <person name="Ann M. McCartney"/>
            <person name="Giulio Formenti"/>
            <person name="Alice Mouton"/>
            <person name="Noel Vella"/>
            <person name="Bjorn M von Reumont"/>
            <person name="Adriana Vella"/>
            <person name="Wilfried Haerty"/>
        </authorList>
    </citation>
    <scope>NUCLEOTIDE SEQUENCE [LARGE SCALE GENOMIC DNA]</scope>
</reference>
<keyword evidence="4" id="KW-1185">Reference proteome</keyword>
<dbReference type="Proteomes" id="UP001642520">
    <property type="component" value="Unassembled WGS sequence"/>
</dbReference>
<feature type="compositionally biased region" description="Basic and acidic residues" evidence="1">
    <location>
        <begin position="202"/>
        <end position="212"/>
    </location>
</feature>
<evidence type="ECO:0000256" key="2">
    <source>
        <dbReference type="SAM" id="SignalP"/>
    </source>
</evidence>
<evidence type="ECO:0000313" key="3">
    <source>
        <dbReference type="EMBL" id="CAL7945087.1"/>
    </source>
</evidence>
<dbReference type="EMBL" id="CAXAJV020001293">
    <property type="protein sequence ID" value="CAL7945087.1"/>
    <property type="molecule type" value="Genomic_DNA"/>
</dbReference>
<organism evidence="3 4">
    <name type="scientific">Xylocopa violacea</name>
    <name type="common">Violet carpenter bee</name>
    <name type="synonym">Apis violacea</name>
    <dbReference type="NCBI Taxonomy" id="135666"/>
    <lineage>
        <taxon>Eukaryota</taxon>
        <taxon>Metazoa</taxon>
        <taxon>Ecdysozoa</taxon>
        <taxon>Arthropoda</taxon>
        <taxon>Hexapoda</taxon>
        <taxon>Insecta</taxon>
        <taxon>Pterygota</taxon>
        <taxon>Neoptera</taxon>
        <taxon>Endopterygota</taxon>
        <taxon>Hymenoptera</taxon>
        <taxon>Apocrita</taxon>
        <taxon>Aculeata</taxon>
        <taxon>Apoidea</taxon>
        <taxon>Anthophila</taxon>
        <taxon>Apidae</taxon>
        <taxon>Xylocopa</taxon>
        <taxon>Xylocopa</taxon>
    </lineage>
</organism>
<evidence type="ECO:0000256" key="1">
    <source>
        <dbReference type="SAM" id="MobiDB-lite"/>
    </source>
</evidence>
<name>A0ABP1NVW3_XYLVO</name>
<feature type="compositionally biased region" description="Basic and acidic residues" evidence="1">
    <location>
        <begin position="48"/>
        <end position="71"/>
    </location>
</feature>
<gene>
    <name evidence="3" type="ORF">XYLVIOL_LOCUS7007</name>
</gene>
<evidence type="ECO:0008006" key="5">
    <source>
        <dbReference type="Google" id="ProtNLM"/>
    </source>
</evidence>
<feature type="region of interest" description="Disordered" evidence="1">
    <location>
        <begin position="127"/>
        <end position="155"/>
    </location>
</feature>
<accession>A0ABP1NVW3</accession>
<proteinExistence type="predicted"/>